<gene>
    <name evidence="2" type="ORF">NC653_032300</name>
</gene>
<evidence type="ECO:0000256" key="1">
    <source>
        <dbReference type="SAM" id="MobiDB-lite"/>
    </source>
</evidence>
<name>A0AAD6LRH9_9ROSI</name>
<proteinExistence type="predicted"/>
<sequence>MVVDTATYSLLSDGGSFINSVNGFCNFRNRWHYFEKCSRHGELGIRKSQIPSSLIYIEERRNMELIPLELRKMRKERELHDLVLLSPHFADTTVALGVLLNNLGEVTQYMGRRRALNADTELAAFWAPFLILYLDWTDLYLTKRPKTRKAIAPFQRRKHLRWSNSLAQHSLLSFCLKSMSNGAVSDIPWSCKGQARRAIETLYLYLEKEERRPNRRRRRGEKEKAQPRGKGEEEKRKDSRPKKERRGREEEDRKPNKLNRAGSRRK</sequence>
<feature type="compositionally biased region" description="Basic and acidic residues" evidence="1">
    <location>
        <begin position="246"/>
        <end position="255"/>
    </location>
</feature>
<dbReference type="AlphaFoldDB" id="A0AAD6LRH9"/>
<dbReference type="Proteomes" id="UP001164929">
    <property type="component" value="Chromosome 14"/>
</dbReference>
<feature type="compositionally biased region" description="Basic and acidic residues" evidence="1">
    <location>
        <begin position="220"/>
        <end position="237"/>
    </location>
</feature>
<evidence type="ECO:0000313" key="2">
    <source>
        <dbReference type="EMBL" id="KAJ6971725.1"/>
    </source>
</evidence>
<protein>
    <submittedName>
        <fullName evidence="2">Uncharacterized protein</fullName>
    </submittedName>
</protein>
<accession>A0AAD6LRH9</accession>
<dbReference type="EMBL" id="JAQIZT010000014">
    <property type="protein sequence ID" value="KAJ6971725.1"/>
    <property type="molecule type" value="Genomic_DNA"/>
</dbReference>
<organism evidence="2 3">
    <name type="scientific">Populus alba x Populus x berolinensis</name>
    <dbReference type="NCBI Taxonomy" id="444605"/>
    <lineage>
        <taxon>Eukaryota</taxon>
        <taxon>Viridiplantae</taxon>
        <taxon>Streptophyta</taxon>
        <taxon>Embryophyta</taxon>
        <taxon>Tracheophyta</taxon>
        <taxon>Spermatophyta</taxon>
        <taxon>Magnoliopsida</taxon>
        <taxon>eudicotyledons</taxon>
        <taxon>Gunneridae</taxon>
        <taxon>Pentapetalae</taxon>
        <taxon>rosids</taxon>
        <taxon>fabids</taxon>
        <taxon>Malpighiales</taxon>
        <taxon>Salicaceae</taxon>
        <taxon>Saliceae</taxon>
        <taxon>Populus</taxon>
    </lineage>
</organism>
<evidence type="ECO:0000313" key="3">
    <source>
        <dbReference type="Proteomes" id="UP001164929"/>
    </source>
</evidence>
<comment type="caution">
    <text evidence="2">The sequence shown here is derived from an EMBL/GenBank/DDBJ whole genome shotgun (WGS) entry which is preliminary data.</text>
</comment>
<reference evidence="2" key="1">
    <citation type="journal article" date="2023" name="Mol. Ecol. Resour.">
        <title>Chromosome-level genome assembly of a triploid poplar Populus alba 'Berolinensis'.</title>
        <authorList>
            <person name="Chen S."/>
            <person name="Yu Y."/>
            <person name="Wang X."/>
            <person name="Wang S."/>
            <person name="Zhang T."/>
            <person name="Zhou Y."/>
            <person name="He R."/>
            <person name="Meng N."/>
            <person name="Wang Y."/>
            <person name="Liu W."/>
            <person name="Liu Z."/>
            <person name="Liu J."/>
            <person name="Guo Q."/>
            <person name="Huang H."/>
            <person name="Sederoff R.R."/>
            <person name="Wang G."/>
            <person name="Qu G."/>
            <person name="Chen S."/>
        </authorList>
    </citation>
    <scope>NUCLEOTIDE SEQUENCE</scope>
    <source>
        <strain evidence="2">SC-2020</strain>
    </source>
</reference>
<keyword evidence="3" id="KW-1185">Reference proteome</keyword>
<feature type="region of interest" description="Disordered" evidence="1">
    <location>
        <begin position="212"/>
        <end position="266"/>
    </location>
</feature>